<evidence type="ECO:0000256" key="1">
    <source>
        <dbReference type="SAM" id="MobiDB-lite"/>
    </source>
</evidence>
<gene>
    <name evidence="2" type="ORF">RhiXN_03518</name>
</gene>
<dbReference type="RefSeq" id="XP_043178831.1">
    <property type="nucleotide sequence ID" value="XM_043323335.1"/>
</dbReference>
<accession>A0A8H8SUL9</accession>
<feature type="compositionally biased region" description="Polar residues" evidence="1">
    <location>
        <begin position="492"/>
        <end position="501"/>
    </location>
</feature>
<reference evidence="2" key="1">
    <citation type="submission" date="2020-05" db="EMBL/GenBank/DDBJ databases">
        <title>Evolutionary and genomic comparisons of hybrid uninucleate and nonhybrid Rhizoctonia fungi.</title>
        <authorList>
            <person name="Li C."/>
            <person name="Chen X."/>
        </authorList>
    </citation>
    <scope>NUCLEOTIDE SEQUENCE</scope>
    <source>
        <strain evidence="2">AG-1 IA</strain>
    </source>
</reference>
<feature type="compositionally biased region" description="Acidic residues" evidence="1">
    <location>
        <begin position="707"/>
        <end position="718"/>
    </location>
</feature>
<feature type="compositionally biased region" description="Basic and acidic residues" evidence="1">
    <location>
        <begin position="550"/>
        <end position="561"/>
    </location>
</feature>
<sequence length="747" mass="83164">MPAPSTSNKNALELAAANLRKATMIGTFTVLLEQTQNHPDQRALDQSWVDTLVERIGTPEILNQALHPISVILENDAYNQTLEALLEEQGVNSTPKLPQELSVLVFAGQHCLAMLSQLDLGGQENMWWHAHVYKQELERDHPAEFLTMMHESNSPQLMKRCSDLELFCAVRKLKKLLKSGTINEQTFLQNRRMLLGGLDDRTNRAICNLTRNDELMDAISDSLSCVHIAGAFSAGSWMRLTTGRLYMVASGLVQEMLAQVDLLTKGMSDVPKDAISLPPRSCQLSKIQATKAGKRKLAHAWDALPGGHKQALQRASTRPTSFVSHLNPRKEDPWTFPDMVLLPSCLGSKIIEEELRLTQVVITHIVNMITTEEEFSQHTKSSETMESPVDHPAGVIAHFLMEKHGNEANAQGYEYKIIQRVWLNRAILYKDLQDHKVLAIEDAAQDKYQKLIDKSQAWWTAMRLFKVKHLRTKFDLLVPKVFGGNCEQSTVDDVAQQSRSSQRPKHPVDASFDNHPLKRQRLSTNRSPSTDGPATTTEETQESATANNHEAMDIDSPHDCRTGSTNNEDEEGSEQTDGGVGAQGGKKGKGKGKGKGKDGREDVNEGDHLDDKDNDDNDDDDDDNNNNIASVELRRGGDRRLGQALAQITSTAEVMTREESRAMTELLGQIMASRRDGDMAHLVNALVAKGKRVLLKQRKQQEHNFESPDEDEERDAQDEASSPLGNSDVEGVGEVEDYGPQGEEELE</sequence>
<dbReference type="KEGG" id="rsx:RhiXN_03518"/>
<dbReference type="Proteomes" id="UP000650533">
    <property type="component" value="Chromosome 3"/>
</dbReference>
<feature type="compositionally biased region" description="Basic and acidic residues" evidence="1">
    <location>
        <begin position="595"/>
        <end position="611"/>
    </location>
</feature>
<feature type="compositionally biased region" description="Acidic residues" evidence="1">
    <location>
        <begin position="612"/>
        <end position="624"/>
    </location>
</feature>
<feature type="compositionally biased region" description="Low complexity" evidence="1">
    <location>
        <begin position="534"/>
        <end position="546"/>
    </location>
</feature>
<dbReference type="AlphaFoldDB" id="A0A8H8SUL9"/>
<name>A0A8H8SUL9_9AGAM</name>
<protein>
    <submittedName>
        <fullName evidence="2">Uncharacterized protein</fullName>
    </submittedName>
</protein>
<evidence type="ECO:0000313" key="3">
    <source>
        <dbReference type="Proteomes" id="UP000650533"/>
    </source>
</evidence>
<proteinExistence type="predicted"/>
<feature type="compositionally biased region" description="Polar residues" evidence="1">
    <location>
        <begin position="522"/>
        <end position="533"/>
    </location>
</feature>
<organism evidence="2 3">
    <name type="scientific">Rhizoctonia solani</name>
    <dbReference type="NCBI Taxonomy" id="456999"/>
    <lineage>
        <taxon>Eukaryota</taxon>
        <taxon>Fungi</taxon>
        <taxon>Dikarya</taxon>
        <taxon>Basidiomycota</taxon>
        <taxon>Agaricomycotina</taxon>
        <taxon>Agaricomycetes</taxon>
        <taxon>Cantharellales</taxon>
        <taxon>Ceratobasidiaceae</taxon>
        <taxon>Rhizoctonia</taxon>
    </lineage>
</organism>
<dbReference type="EMBL" id="CP059660">
    <property type="protein sequence ID" value="QRW18594.1"/>
    <property type="molecule type" value="Genomic_DNA"/>
</dbReference>
<evidence type="ECO:0000313" key="2">
    <source>
        <dbReference type="EMBL" id="QRW18594.1"/>
    </source>
</evidence>
<feature type="region of interest" description="Disordered" evidence="1">
    <location>
        <begin position="697"/>
        <end position="747"/>
    </location>
</feature>
<feature type="compositionally biased region" description="Acidic residues" evidence="1">
    <location>
        <begin position="731"/>
        <end position="747"/>
    </location>
</feature>
<feature type="region of interest" description="Disordered" evidence="1">
    <location>
        <begin position="492"/>
        <end position="628"/>
    </location>
</feature>
<dbReference type="GeneID" id="67025798"/>